<dbReference type="EMBL" id="JAME01000081">
    <property type="protein sequence ID" value="ETX26545.1"/>
    <property type="molecule type" value="Genomic_DNA"/>
</dbReference>
<accession>X7F1B7</accession>
<sequence>MEDRMNPPTPQFLAEARAVVSDPSAYIDRPMVLQGAFLALKEAQGHPVTIERRFRVAHALYSEFTGPAPRPCVNEIDAARQRAIGPIRAAIARLPHHVPTDGGAA</sequence>
<protein>
    <submittedName>
        <fullName evidence="1">Uncharacterized protein</fullName>
    </submittedName>
</protein>
<reference evidence="1 2" key="1">
    <citation type="submission" date="2014-01" db="EMBL/GenBank/DDBJ databases">
        <title>Roseivivax isoporae LMG 25204 Genome Sequencing.</title>
        <authorList>
            <person name="Lai Q."/>
            <person name="Li G."/>
            <person name="Shao Z."/>
        </authorList>
    </citation>
    <scope>NUCLEOTIDE SEQUENCE [LARGE SCALE GENOMIC DNA]</scope>
    <source>
        <strain evidence="1 2">LMG 25204</strain>
    </source>
</reference>
<proteinExistence type="predicted"/>
<gene>
    <name evidence="1" type="ORF">RISW2_22840</name>
</gene>
<keyword evidence="2" id="KW-1185">Reference proteome</keyword>
<evidence type="ECO:0000313" key="1">
    <source>
        <dbReference type="EMBL" id="ETX26545.1"/>
    </source>
</evidence>
<evidence type="ECO:0000313" key="2">
    <source>
        <dbReference type="Proteomes" id="UP000023430"/>
    </source>
</evidence>
<dbReference type="AlphaFoldDB" id="X7F1B7"/>
<dbReference type="Proteomes" id="UP000023430">
    <property type="component" value="Unassembled WGS sequence"/>
</dbReference>
<name>X7F1B7_9RHOB</name>
<organism evidence="1 2">
    <name type="scientific">Roseivivax isoporae LMG 25204</name>
    <dbReference type="NCBI Taxonomy" id="1449351"/>
    <lineage>
        <taxon>Bacteria</taxon>
        <taxon>Pseudomonadati</taxon>
        <taxon>Pseudomonadota</taxon>
        <taxon>Alphaproteobacteria</taxon>
        <taxon>Rhodobacterales</taxon>
        <taxon>Roseobacteraceae</taxon>
        <taxon>Roseivivax</taxon>
    </lineage>
</organism>
<comment type="caution">
    <text evidence="1">The sequence shown here is derived from an EMBL/GenBank/DDBJ whole genome shotgun (WGS) entry which is preliminary data.</text>
</comment>
<dbReference type="STRING" id="1449351.RISW2_22840"/>